<keyword evidence="1" id="KW-0193">Cuticle</keyword>
<proteinExistence type="predicted"/>
<protein>
    <submittedName>
        <fullName evidence="2">Endocuticle structural glycoprotein ABD-5</fullName>
    </submittedName>
</protein>
<dbReference type="Pfam" id="PF00379">
    <property type="entry name" value="Chitin_bind_4"/>
    <property type="match status" value="1"/>
</dbReference>
<dbReference type="OrthoDB" id="6368834at2759"/>
<keyword evidence="3" id="KW-1185">Reference proteome</keyword>
<reference evidence="2 3" key="1">
    <citation type="submission" date="2015-12" db="EMBL/GenBank/DDBJ databases">
        <title>The genome of Folsomia candida.</title>
        <authorList>
            <person name="Faddeeva A."/>
            <person name="Derks M.F."/>
            <person name="Anvar Y."/>
            <person name="Smit S."/>
            <person name="Van Straalen N."/>
            <person name="Roelofs D."/>
        </authorList>
    </citation>
    <scope>NUCLEOTIDE SEQUENCE [LARGE SCALE GENOMIC DNA]</scope>
    <source>
        <strain evidence="2 3">VU population</strain>
        <tissue evidence="2">Whole body</tissue>
    </source>
</reference>
<dbReference type="InterPro" id="IPR000618">
    <property type="entry name" value="Insect_cuticle"/>
</dbReference>
<dbReference type="PROSITE" id="PS51155">
    <property type="entry name" value="CHIT_BIND_RR_2"/>
    <property type="match status" value="1"/>
</dbReference>
<dbReference type="AlphaFoldDB" id="A0A226E085"/>
<sequence length="198" mass="22061">MGWLVALKILTKFVRLGESGKMRRNILIGVIFTVLITEAFAQYGIPDDDDEVPRARSMPAGNHRMRKSVSLVEEEDTFGPSIFQISSRSDPLKNMEKVKMFASSPVFTSQGTFEIKKAIPIVKFKFMDDHLGRYNFETISGDGTSQKREGSLKKLKEGTGSVMQGSYEYVGDDGKTYSVSWKADEDGFQASGAHLLTK</sequence>
<evidence type="ECO:0000313" key="3">
    <source>
        <dbReference type="Proteomes" id="UP000198287"/>
    </source>
</evidence>
<dbReference type="GO" id="GO:0042302">
    <property type="term" value="F:structural constituent of cuticle"/>
    <property type="evidence" value="ECO:0007669"/>
    <property type="project" value="UniProtKB-UniRule"/>
</dbReference>
<dbReference type="EMBL" id="LNIX01000009">
    <property type="protein sequence ID" value="OXA50351.1"/>
    <property type="molecule type" value="Genomic_DNA"/>
</dbReference>
<accession>A0A226E085</accession>
<evidence type="ECO:0000256" key="1">
    <source>
        <dbReference type="PROSITE-ProRule" id="PRU00497"/>
    </source>
</evidence>
<organism evidence="2 3">
    <name type="scientific">Folsomia candida</name>
    <name type="common">Springtail</name>
    <dbReference type="NCBI Taxonomy" id="158441"/>
    <lineage>
        <taxon>Eukaryota</taxon>
        <taxon>Metazoa</taxon>
        <taxon>Ecdysozoa</taxon>
        <taxon>Arthropoda</taxon>
        <taxon>Hexapoda</taxon>
        <taxon>Collembola</taxon>
        <taxon>Entomobryomorpha</taxon>
        <taxon>Isotomoidea</taxon>
        <taxon>Isotomidae</taxon>
        <taxon>Proisotominae</taxon>
        <taxon>Folsomia</taxon>
    </lineage>
</organism>
<dbReference type="PRINTS" id="PR00947">
    <property type="entry name" value="CUTICLE"/>
</dbReference>
<evidence type="ECO:0000313" key="2">
    <source>
        <dbReference type="EMBL" id="OXA50351.1"/>
    </source>
</evidence>
<gene>
    <name evidence="2" type="ORF">Fcan01_14822</name>
</gene>
<dbReference type="Proteomes" id="UP000198287">
    <property type="component" value="Unassembled WGS sequence"/>
</dbReference>
<comment type="caution">
    <text evidence="2">The sequence shown here is derived from an EMBL/GenBank/DDBJ whole genome shotgun (WGS) entry which is preliminary data.</text>
</comment>
<dbReference type="STRING" id="158441.A0A226E085"/>
<name>A0A226E085_FOLCA</name>